<dbReference type="InterPro" id="IPR016162">
    <property type="entry name" value="Ald_DH_N"/>
</dbReference>
<dbReference type="GO" id="GO:0016620">
    <property type="term" value="F:oxidoreductase activity, acting on the aldehyde or oxo group of donors, NAD or NADP as acceptor"/>
    <property type="evidence" value="ECO:0007669"/>
    <property type="project" value="InterPro"/>
</dbReference>
<protein>
    <submittedName>
        <fullName evidence="4">Aldehyde dehydrogenase</fullName>
    </submittedName>
</protein>
<proteinExistence type="inferred from homology"/>
<dbReference type="Proteomes" id="UP000248544">
    <property type="component" value="Unassembled WGS sequence"/>
</dbReference>
<name>A0A2W2GIG5_9ACTN</name>
<sequence>MTTTIAHHIGGNWVEGEGAPLLDVNPAFPGTVLAEGRHATPAQVDRAVEAAALAAPGWAATPFRSRAAVLVRAAAHIRAHADQWGRELSEEEGKTLAEGTGEVRRAADILDYAASEADRSTGELFDSPRAGERVLVVRKPIGVAGVITPFNFPIAIPAWKIAPALSYGNAVVWKPAEVVPLLAIRFAEALEAAGLPPGVLNLVHGGVEVGSRLVEHPGVNAVSFTGSTTVGRALIARCGALGKPVQTEMGGKNAAVVLADADLAAAAAQIVPGVFGATGQRCTSNTRLIADRAVAGDLLEEVVRLAGAITVGDPLDPATTMGPLVTATARDNVERAVADAVAAGARPLTGGEPYRDGMLAEGFFAGPSVLAAPGPELPLWRTEVFGPVLAALTADGPQEALAMANASDYGLSGAIFTRDVSTVLDAIDRFDVGVLHVNTNSAGADLHVPFGGEKGSGFGPKEQGRAPRDFYTRTTTVYLKG</sequence>
<dbReference type="Pfam" id="PF00171">
    <property type="entry name" value="Aldedh"/>
    <property type="match status" value="1"/>
</dbReference>
<evidence type="ECO:0000313" key="4">
    <source>
        <dbReference type="EMBL" id="PZG37120.1"/>
    </source>
</evidence>
<keyword evidence="2" id="KW-0560">Oxidoreductase</keyword>
<evidence type="ECO:0000256" key="2">
    <source>
        <dbReference type="ARBA" id="ARBA00023002"/>
    </source>
</evidence>
<dbReference type="FunFam" id="3.40.605.10:FF:000007">
    <property type="entry name" value="NAD/NADP-dependent betaine aldehyde dehydrogenase"/>
    <property type="match status" value="1"/>
</dbReference>
<organism evidence="4 5">
    <name type="scientific">Spongiactinospora gelatinilytica</name>
    <dbReference type="NCBI Taxonomy" id="2666298"/>
    <lineage>
        <taxon>Bacteria</taxon>
        <taxon>Bacillati</taxon>
        <taxon>Actinomycetota</taxon>
        <taxon>Actinomycetes</taxon>
        <taxon>Streptosporangiales</taxon>
        <taxon>Streptosporangiaceae</taxon>
        <taxon>Spongiactinospora</taxon>
    </lineage>
</organism>
<reference evidence="4 5" key="1">
    <citation type="submission" date="2018-01" db="EMBL/GenBank/DDBJ databases">
        <title>Draft genome sequence of Sphaerisporangium sp. 7K107.</title>
        <authorList>
            <person name="Sahin N."/>
            <person name="Saygin H."/>
            <person name="Ay H."/>
        </authorList>
    </citation>
    <scope>NUCLEOTIDE SEQUENCE [LARGE SCALE GENOMIC DNA]</scope>
    <source>
        <strain evidence="4 5">7K107</strain>
    </source>
</reference>
<keyword evidence="5" id="KW-1185">Reference proteome</keyword>
<dbReference type="RefSeq" id="WP_111170036.1">
    <property type="nucleotide sequence ID" value="NZ_POUA01000241.1"/>
</dbReference>
<dbReference type="InterPro" id="IPR015590">
    <property type="entry name" value="Aldehyde_DH_dom"/>
</dbReference>
<dbReference type="InterPro" id="IPR016161">
    <property type="entry name" value="Ald_DH/histidinol_DH"/>
</dbReference>
<dbReference type="SUPFAM" id="SSF53720">
    <property type="entry name" value="ALDH-like"/>
    <property type="match status" value="1"/>
</dbReference>
<evidence type="ECO:0000256" key="1">
    <source>
        <dbReference type="ARBA" id="ARBA00009986"/>
    </source>
</evidence>
<dbReference type="EMBL" id="POUA01000241">
    <property type="protein sequence ID" value="PZG37120.1"/>
    <property type="molecule type" value="Genomic_DNA"/>
</dbReference>
<feature type="domain" description="Aldehyde dehydrogenase" evidence="3">
    <location>
        <begin position="13"/>
        <end position="477"/>
    </location>
</feature>
<gene>
    <name evidence="4" type="ORF">C1I98_25865</name>
</gene>
<dbReference type="PANTHER" id="PTHR11699">
    <property type="entry name" value="ALDEHYDE DEHYDROGENASE-RELATED"/>
    <property type="match status" value="1"/>
</dbReference>
<dbReference type="Gene3D" id="3.40.605.10">
    <property type="entry name" value="Aldehyde Dehydrogenase, Chain A, domain 1"/>
    <property type="match status" value="1"/>
</dbReference>
<comment type="caution">
    <text evidence="4">The sequence shown here is derived from an EMBL/GenBank/DDBJ whole genome shotgun (WGS) entry which is preliminary data.</text>
</comment>
<accession>A0A2W2GIG5</accession>
<comment type="similarity">
    <text evidence="1">Belongs to the aldehyde dehydrogenase family.</text>
</comment>
<evidence type="ECO:0000313" key="5">
    <source>
        <dbReference type="Proteomes" id="UP000248544"/>
    </source>
</evidence>
<dbReference type="InterPro" id="IPR016163">
    <property type="entry name" value="Ald_DH_C"/>
</dbReference>
<evidence type="ECO:0000259" key="3">
    <source>
        <dbReference type="Pfam" id="PF00171"/>
    </source>
</evidence>
<dbReference type="AlphaFoldDB" id="A0A2W2GIG5"/>
<dbReference type="Gene3D" id="3.40.309.10">
    <property type="entry name" value="Aldehyde Dehydrogenase, Chain A, domain 2"/>
    <property type="match status" value="1"/>
</dbReference>